<reference evidence="4" key="2">
    <citation type="submission" date="2025-08" db="UniProtKB">
        <authorList>
            <consortium name="RefSeq"/>
        </authorList>
    </citation>
    <scope>IDENTIFICATION</scope>
    <source>
        <tissue evidence="4">Leaf</tissue>
    </source>
</reference>
<dbReference type="GO" id="GO:0046872">
    <property type="term" value="F:metal ion binding"/>
    <property type="evidence" value="ECO:0007669"/>
    <property type="project" value="UniProtKB-KW"/>
</dbReference>
<dbReference type="Pfam" id="PF03492">
    <property type="entry name" value="Methyltransf_7"/>
    <property type="match status" value="1"/>
</dbReference>
<organism evidence="3 4">
    <name type="scientific">Ananas comosus</name>
    <name type="common">Pineapple</name>
    <name type="synonym">Ananas ananas</name>
    <dbReference type="NCBI Taxonomy" id="4615"/>
    <lineage>
        <taxon>Eukaryota</taxon>
        <taxon>Viridiplantae</taxon>
        <taxon>Streptophyta</taxon>
        <taxon>Embryophyta</taxon>
        <taxon>Tracheophyta</taxon>
        <taxon>Spermatophyta</taxon>
        <taxon>Magnoliopsida</taxon>
        <taxon>Liliopsida</taxon>
        <taxon>Poales</taxon>
        <taxon>Bromeliaceae</taxon>
        <taxon>Bromelioideae</taxon>
        <taxon>Ananas</taxon>
    </lineage>
</organism>
<evidence type="ECO:0000256" key="1">
    <source>
        <dbReference type="ARBA" id="ARBA00022723"/>
    </source>
</evidence>
<reference evidence="3" key="1">
    <citation type="journal article" date="2015" name="Nat. Genet.">
        <title>The pineapple genome and the evolution of CAM photosynthesis.</title>
        <authorList>
            <person name="Ming R."/>
            <person name="VanBuren R."/>
            <person name="Wai C.M."/>
            <person name="Tang H."/>
            <person name="Schatz M.C."/>
            <person name="Bowers J.E."/>
            <person name="Lyons E."/>
            <person name="Wang M.L."/>
            <person name="Chen J."/>
            <person name="Biggers E."/>
            <person name="Zhang J."/>
            <person name="Huang L."/>
            <person name="Zhang L."/>
            <person name="Miao W."/>
            <person name="Zhang J."/>
            <person name="Ye Z."/>
            <person name="Miao C."/>
            <person name="Lin Z."/>
            <person name="Wang H."/>
            <person name="Zhou H."/>
            <person name="Yim W.C."/>
            <person name="Priest H.D."/>
            <person name="Zheng C."/>
            <person name="Woodhouse M."/>
            <person name="Edger P.P."/>
            <person name="Guyot R."/>
            <person name="Guo H.B."/>
            <person name="Guo H."/>
            <person name="Zheng G."/>
            <person name="Singh R."/>
            <person name="Sharma A."/>
            <person name="Min X."/>
            <person name="Zheng Y."/>
            <person name="Lee H."/>
            <person name="Gurtowski J."/>
            <person name="Sedlazeck F.J."/>
            <person name="Harkess A."/>
            <person name="McKain M.R."/>
            <person name="Liao Z."/>
            <person name="Fang J."/>
            <person name="Liu J."/>
            <person name="Zhang X."/>
            <person name="Zhang Q."/>
            <person name="Hu W."/>
            <person name="Qin Y."/>
            <person name="Wang K."/>
            <person name="Chen L.Y."/>
            <person name="Shirley N."/>
            <person name="Lin Y.R."/>
            <person name="Liu L.Y."/>
            <person name="Hernandez A.G."/>
            <person name="Wright C.L."/>
            <person name="Bulone V."/>
            <person name="Tuskan G.A."/>
            <person name="Heath K."/>
            <person name="Zee F."/>
            <person name="Moore P.H."/>
            <person name="Sunkar R."/>
            <person name="Leebens-Mack J.H."/>
            <person name="Mockler T."/>
            <person name="Bennetzen J.L."/>
            <person name="Freeling M."/>
            <person name="Sankoff D."/>
            <person name="Paterson A.H."/>
            <person name="Zhu X."/>
            <person name="Yang X."/>
            <person name="Smith J.A."/>
            <person name="Cushman J.C."/>
            <person name="Paull R.E."/>
            <person name="Yu Q."/>
        </authorList>
    </citation>
    <scope>NUCLEOTIDE SEQUENCE [LARGE SCALE GENOMIC DNA]</scope>
    <source>
        <strain evidence="3">cv. F153</strain>
    </source>
</reference>
<dbReference type="OrthoDB" id="742617at2759"/>
<dbReference type="Gene3D" id="3.40.50.150">
    <property type="entry name" value="Vaccinia Virus protein VP39"/>
    <property type="match status" value="1"/>
</dbReference>
<evidence type="ECO:0000256" key="2">
    <source>
        <dbReference type="ARBA" id="ARBA00022842"/>
    </source>
</evidence>
<evidence type="ECO:0000313" key="3">
    <source>
        <dbReference type="Proteomes" id="UP000515123"/>
    </source>
</evidence>
<dbReference type="GO" id="GO:0032259">
    <property type="term" value="P:methylation"/>
    <property type="evidence" value="ECO:0007669"/>
    <property type="project" value="EnsemblPlants"/>
</dbReference>
<dbReference type="GO" id="GO:2000032">
    <property type="term" value="P:regulation of secondary shoot formation"/>
    <property type="evidence" value="ECO:0007669"/>
    <property type="project" value="EnsemblPlants"/>
</dbReference>
<dbReference type="GeneID" id="109721933"/>
<keyword evidence="2" id="KW-0460">Magnesium</keyword>
<dbReference type="Gene3D" id="1.10.1200.270">
    <property type="entry name" value="Methyltransferase, alpha-helical capping domain"/>
    <property type="match status" value="1"/>
</dbReference>
<dbReference type="InterPro" id="IPR042086">
    <property type="entry name" value="MeTrfase_capping"/>
</dbReference>
<evidence type="ECO:0000313" key="4">
    <source>
        <dbReference type="RefSeq" id="XP_020105350.1"/>
    </source>
</evidence>
<proteinExistence type="predicted"/>
<keyword evidence="3" id="KW-1185">Reference proteome</keyword>
<accession>A0A6P5GJ61</accession>
<gene>
    <name evidence="4" type="primary">LOC109721933</name>
</gene>
<dbReference type="GO" id="GO:1901601">
    <property type="term" value="P:strigolactone biosynthetic process"/>
    <property type="evidence" value="ECO:0007669"/>
    <property type="project" value="EnsemblPlants"/>
</dbReference>
<dbReference type="GO" id="GO:0008757">
    <property type="term" value="F:S-adenosylmethionine-dependent methyltransferase activity"/>
    <property type="evidence" value="ECO:0007669"/>
    <property type="project" value="EnsemblPlants"/>
</dbReference>
<keyword evidence="1" id="KW-0479">Metal-binding</keyword>
<dbReference type="Gramene" id="Aco024301.1.mrna1">
    <property type="protein sequence ID" value="Aco024301.1.mrna1"/>
    <property type="gene ID" value="Aco024301.1.path1"/>
</dbReference>
<dbReference type="InterPro" id="IPR005299">
    <property type="entry name" value="MeTrfase_7"/>
</dbReference>
<name>A0A6P5GJ61_ANACO</name>
<dbReference type="PANTHER" id="PTHR31009">
    <property type="entry name" value="S-ADENOSYL-L-METHIONINE:CARBOXYL METHYLTRANSFERASE FAMILY PROTEIN"/>
    <property type="match status" value="1"/>
</dbReference>
<dbReference type="SUPFAM" id="SSF53335">
    <property type="entry name" value="S-adenosyl-L-methionine-dependent methyltransferases"/>
    <property type="match status" value="1"/>
</dbReference>
<dbReference type="Proteomes" id="UP000515123">
    <property type="component" value="Linkage group 16"/>
</dbReference>
<sequence length="376" mass="41883">MASPMIQSYEKHMAMDVEAVLHMKEGLGETSYAQNSSLQKKSMEALKKIIMDSALDVYITQSPESFTITDLGCSSGPNALFIVGDIIKTIAGICKMLSKPTPEFSVHLNDLPTNDFNAIFVSFPQFVEDLKIGAEESDRPSVYLAGLPGSFYGRLFPRKSLHFVCSSSSLHWLSEVPLGLFDDRGEPINKGKMYISHTSPPMVATAYFAQFQKDFSLFLRSRSAEVVSGGRMVLAMLGRQTQDHADKRTSFLWELLAQSFAIMVSQEIVKQEKVDAYNVPFYAPSMAEIDDEVSREGSFTIDQIQTFEVDISSGDAEQDGRIISMAIRAIQESMIRHHFGGEIIDTLFQIYTELLTESMGTEAAKSVQICVVLKRR</sequence>
<protein>
    <submittedName>
        <fullName evidence="4">Jasmonate O-methyltransferase-like</fullName>
    </submittedName>
</protein>
<dbReference type="InterPro" id="IPR029063">
    <property type="entry name" value="SAM-dependent_MTases_sf"/>
</dbReference>
<dbReference type="RefSeq" id="XP_020105350.1">
    <property type="nucleotide sequence ID" value="XM_020249761.1"/>
</dbReference>
<dbReference type="AlphaFoldDB" id="A0A6P5GJ61"/>